<gene>
    <name evidence="2" type="ORF">NQ314_003047</name>
</gene>
<comment type="caution">
    <text evidence="2">The sequence shown here is derived from an EMBL/GenBank/DDBJ whole genome shotgun (WGS) entry which is preliminary data.</text>
</comment>
<dbReference type="Gene3D" id="3.30.420.10">
    <property type="entry name" value="Ribonuclease H-like superfamily/Ribonuclease H"/>
    <property type="match status" value="1"/>
</dbReference>
<evidence type="ECO:0000259" key="1">
    <source>
        <dbReference type="Pfam" id="PF03184"/>
    </source>
</evidence>
<evidence type="ECO:0000313" key="2">
    <source>
        <dbReference type="EMBL" id="KAJ8967159.1"/>
    </source>
</evidence>
<evidence type="ECO:0000313" key="3">
    <source>
        <dbReference type="Proteomes" id="UP001162156"/>
    </source>
</evidence>
<dbReference type="AlphaFoldDB" id="A0AAV8ZQ63"/>
<dbReference type="InterPro" id="IPR004875">
    <property type="entry name" value="DDE_SF_endonuclease_dom"/>
</dbReference>
<dbReference type="EMBL" id="JANEYF010000887">
    <property type="protein sequence ID" value="KAJ8967159.1"/>
    <property type="molecule type" value="Genomic_DNA"/>
</dbReference>
<proteinExistence type="predicted"/>
<organism evidence="2 3">
    <name type="scientific">Rhamnusium bicolor</name>
    <dbReference type="NCBI Taxonomy" id="1586634"/>
    <lineage>
        <taxon>Eukaryota</taxon>
        <taxon>Metazoa</taxon>
        <taxon>Ecdysozoa</taxon>
        <taxon>Arthropoda</taxon>
        <taxon>Hexapoda</taxon>
        <taxon>Insecta</taxon>
        <taxon>Pterygota</taxon>
        <taxon>Neoptera</taxon>
        <taxon>Endopterygota</taxon>
        <taxon>Coleoptera</taxon>
        <taxon>Polyphaga</taxon>
        <taxon>Cucujiformia</taxon>
        <taxon>Chrysomeloidea</taxon>
        <taxon>Cerambycidae</taxon>
        <taxon>Lepturinae</taxon>
        <taxon>Rhagiini</taxon>
        <taxon>Rhamnusium</taxon>
    </lineage>
</organism>
<dbReference type="InterPro" id="IPR036397">
    <property type="entry name" value="RNaseH_sf"/>
</dbReference>
<accession>A0AAV8ZQ63</accession>
<reference evidence="2" key="1">
    <citation type="journal article" date="2023" name="Insect Mol. Biol.">
        <title>Genome sequencing provides insights into the evolution of gene families encoding plant cell wall-degrading enzymes in longhorned beetles.</title>
        <authorList>
            <person name="Shin N.R."/>
            <person name="Okamura Y."/>
            <person name="Kirsch R."/>
            <person name="Pauchet Y."/>
        </authorList>
    </citation>
    <scope>NUCLEOTIDE SEQUENCE</scope>
    <source>
        <strain evidence="2">RBIC_L_NR</strain>
    </source>
</reference>
<protein>
    <recommendedName>
        <fullName evidence="1">DDE-1 domain-containing protein</fullName>
    </recommendedName>
</protein>
<sequence length="235" mass="27392">MSTIGHIPIRQTTKVVVDSMPEDWVLGISDTGWMQSSVFFEYVANDFDKWLENNKIKRPVILFIDGHKSHMILEFSKICEEKKIVLYALPPNTTHMLQPADVSVFRSLKQEWRNTVKKWQSRLEDVNSTVNKTNFCILLNETLKNTKMEKDIISGFRKCGLYPRDPNKVDYTKCIQNQRENINMNKEQYPKEENAKSSITSEDIITTKKVITEIQNVLESYGANVNIIFTELEFF</sequence>
<feature type="domain" description="DDE-1" evidence="1">
    <location>
        <begin position="14"/>
        <end position="131"/>
    </location>
</feature>
<name>A0AAV8ZQ63_9CUCU</name>
<dbReference type="Proteomes" id="UP001162156">
    <property type="component" value="Unassembled WGS sequence"/>
</dbReference>
<keyword evidence="3" id="KW-1185">Reference proteome</keyword>
<dbReference type="Pfam" id="PF03184">
    <property type="entry name" value="DDE_1"/>
    <property type="match status" value="1"/>
</dbReference>
<dbReference type="GO" id="GO:0003676">
    <property type="term" value="F:nucleic acid binding"/>
    <property type="evidence" value="ECO:0007669"/>
    <property type="project" value="InterPro"/>
</dbReference>